<sequence length="158" mass="18484">MNLKSFNKSPMIRTDAQLDLYMNVRQQKDRSNRYWTEITTPGEHIWVPTSGNNDCYIGETDCSKAGDKLKCAACHIIAHEGCLAHLSRMSFNCKRTYSEACVKQSKDQQYQQNNAVVRHHWVHKWRQEGRCKHCGKTFQSKFLNRIQEINRAPTDDYN</sequence>
<name>A0A915L4A1_ROMCU</name>
<proteinExistence type="predicted"/>
<dbReference type="PANTHER" id="PTHR11255:SF80">
    <property type="entry name" value="EYE-SPECIFIC DIACYLGLYCEROL KINASE"/>
    <property type="match status" value="1"/>
</dbReference>
<protein>
    <submittedName>
        <fullName evidence="2">Phorbol-ester/DAG-type domain-containing protein</fullName>
    </submittedName>
</protein>
<dbReference type="OMA" id="HSACISI"/>
<dbReference type="InterPro" id="IPR037607">
    <property type="entry name" value="DGK"/>
</dbReference>
<dbReference type="Proteomes" id="UP000887565">
    <property type="component" value="Unplaced"/>
</dbReference>
<dbReference type="CDD" id="cd20802">
    <property type="entry name" value="C1_DGK_typeIV_rpt1"/>
    <property type="match status" value="1"/>
</dbReference>
<accession>A0A915L4A1</accession>
<evidence type="ECO:0000313" key="2">
    <source>
        <dbReference type="WBParaSite" id="nRc.2.0.1.t45904-RA"/>
    </source>
</evidence>
<dbReference type="GO" id="GO:0005886">
    <property type="term" value="C:plasma membrane"/>
    <property type="evidence" value="ECO:0007669"/>
    <property type="project" value="TreeGrafter"/>
</dbReference>
<dbReference type="AlphaFoldDB" id="A0A915L4A1"/>
<dbReference type="WBParaSite" id="nRc.2.0.1.t45904-RA">
    <property type="protein sequence ID" value="nRc.2.0.1.t45904-RA"/>
    <property type="gene ID" value="nRc.2.0.1.g45904"/>
</dbReference>
<dbReference type="PANTHER" id="PTHR11255">
    <property type="entry name" value="DIACYLGLYCEROL KINASE"/>
    <property type="match status" value="1"/>
</dbReference>
<reference evidence="2" key="1">
    <citation type="submission" date="2022-11" db="UniProtKB">
        <authorList>
            <consortium name="WormBaseParasite"/>
        </authorList>
    </citation>
    <scope>IDENTIFICATION</scope>
</reference>
<keyword evidence="1" id="KW-1185">Reference proteome</keyword>
<organism evidence="1 2">
    <name type="scientific">Romanomermis culicivorax</name>
    <name type="common">Nematode worm</name>
    <dbReference type="NCBI Taxonomy" id="13658"/>
    <lineage>
        <taxon>Eukaryota</taxon>
        <taxon>Metazoa</taxon>
        <taxon>Ecdysozoa</taxon>
        <taxon>Nematoda</taxon>
        <taxon>Enoplea</taxon>
        <taxon>Dorylaimia</taxon>
        <taxon>Mermithida</taxon>
        <taxon>Mermithoidea</taxon>
        <taxon>Mermithidae</taxon>
        <taxon>Romanomermis</taxon>
    </lineage>
</organism>
<evidence type="ECO:0000313" key="1">
    <source>
        <dbReference type="Proteomes" id="UP000887565"/>
    </source>
</evidence>
<dbReference type="GO" id="GO:0004143">
    <property type="term" value="F:ATP-dependent diacylglycerol kinase activity"/>
    <property type="evidence" value="ECO:0007669"/>
    <property type="project" value="InterPro"/>
</dbReference>
<dbReference type="GO" id="GO:0007165">
    <property type="term" value="P:signal transduction"/>
    <property type="evidence" value="ECO:0007669"/>
    <property type="project" value="InterPro"/>
</dbReference>